<evidence type="ECO:0000259" key="1">
    <source>
        <dbReference type="PROSITE" id="PS51827"/>
    </source>
</evidence>
<organism evidence="2 3">
    <name type="scientific">Tetrahymena thermophila (strain SB210)</name>
    <dbReference type="NCBI Taxonomy" id="312017"/>
    <lineage>
        <taxon>Eukaryota</taxon>
        <taxon>Sar</taxon>
        <taxon>Alveolata</taxon>
        <taxon>Ciliophora</taxon>
        <taxon>Intramacronucleata</taxon>
        <taxon>Oligohymenophorea</taxon>
        <taxon>Hymenostomatida</taxon>
        <taxon>Tetrahymenina</taxon>
        <taxon>Tetrahymenidae</taxon>
        <taxon>Tetrahymena</taxon>
    </lineage>
</organism>
<accession>I7M7I0</accession>
<keyword evidence="3" id="KW-1185">Reference proteome</keyword>
<feature type="domain" description="XRN2-binding (XTBD)" evidence="1">
    <location>
        <begin position="43"/>
        <end position="108"/>
    </location>
</feature>
<dbReference type="RefSeq" id="XP_001014010.3">
    <property type="nucleotide sequence ID" value="XM_001014010.3"/>
</dbReference>
<protein>
    <recommendedName>
        <fullName evidence="1">XRN2-binding (XTBD) domain-containing protein</fullName>
    </recommendedName>
</protein>
<proteinExistence type="predicted"/>
<dbReference type="PROSITE" id="PS51827">
    <property type="entry name" value="XTBD"/>
    <property type="match status" value="1"/>
</dbReference>
<dbReference type="InParanoid" id="I7M7I0"/>
<dbReference type="AlphaFoldDB" id="I7M7I0"/>
<dbReference type="KEGG" id="tet:TTHERM_00399370"/>
<dbReference type="HOGENOM" id="CLU_2202341_0_0_1"/>
<reference evidence="3" key="1">
    <citation type="journal article" date="2006" name="PLoS Biol.">
        <title>Macronuclear genome sequence of the ciliate Tetrahymena thermophila, a model eukaryote.</title>
        <authorList>
            <person name="Eisen J.A."/>
            <person name="Coyne R.S."/>
            <person name="Wu M."/>
            <person name="Wu D."/>
            <person name="Thiagarajan M."/>
            <person name="Wortman J.R."/>
            <person name="Badger J.H."/>
            <person name="Ren Q."/>
            <person name="Amedeo P."/>
            <person name="Jones K.M."/>
            <person name="Tallon L.J."/>
            <person name="Delcher A.L."/>
            <person name="Salzberg S.L."/>
            <person name="Silva J.C."/>
            <person name="Haas B.J."/>
            <person name="Majoros W.H."/>
            <person name="Farzad M."/>
            <person name="Carlton J.M."/>
            <person name="Smith R.K. Jr."/>
            <person name="Garg J."/>
            <person name="Pearlman R.E."/>
            <person name="Karrer K.M."/>
            <person name="Sun L."/>
            <person name="Manning G."/>
            <person name="Elde N.C."/>
            <person name="Turkewitz A.P."/>
            <person name="Asai D.J."/>
            <person name="Wilkes D.E."/>
            <person name="Wang Y."/>
            <person name="Cai H."/>
            <person name="Collins K."/>
            <person name="Stewart B.A."/>
            <person name="Lee S.R."/>
            <person name="Wilamowska K."/>
            <person name="Weinberg Z."/>
            <person name="Ruzzo W.L."/>
            <person name="Wloga D."/>
            <person name="Gaertig J."/>
            <person name="Frankel J."/>
            <person name="Tsao C.-C."/>
            <person name="Gorovsky M.A."/>
            <person name="Keeling P.J."/>
            <person name="Waller R.F."/>
            <person name="Patron N.J."/>
            <person name="Cherry J.M."/>
            <person name="Stover N.A."/>
            <person name="Krieger C.J."/>
            <person name="del Toro C."/>
            <person name="Ryder H.F."/>
            <person name="Williamson S.C."/>
            <person name="Barbeau R.A."/>
            <person name="Hamilton E.P."/>
            <person name="Orias E."/>
        </authorList>
    </citation>
    <scope>NUCLEOTIDE SEQUENCE [LARGE SCALE GENOMIC DNA]</scope>
    <source>
        <strain evidence="3">SB210</strain>
    </source>
</reference>
<sequence length="108" mass="12334">MQQSDLQNPGLVQQPGQIQYGVQIPQQSAAAHQPQVQALPRMVEIPMKQGEVMSQYLVRKQVYKNAFKDLNDHDKAYCYANIYANITFLYAKYPPSLTEKVMKYAPQA</sequence>
<dbReference type="GeneID" id="7823480"/>
<dbReference type="EMBL" id="GG662719">
    <property type="protein sequence ID" value="EAR93765.3"/>
    <property type="molecule type" value="Genomic_DNA"/>
</dbReference>
<gene>
    <name evidence="2" type="ORF">TTHERM_00399370</name>
</gene>
<evidence type="ECO:0000313" key="2">
    <source>
        <dbReference type="EMBL" id="EAR93765.3"/>
    </source>
</evidence>
<dbReference type="Proteomes" id="UP000009168">
    <property type="component" value="Unassembled WGS sequence"/>
</dbReference>
<name>I7M7I0_TETTS</name>
<evidence type="ECO:0000313" key="3">
    <source>
        <dbReference type="Proteomes" id="UP000009168"/>
    </source>
</evidence>
<dbReference type="InterPro" id="IPR021859">
    <property type="entry name" value="XTBD"/>
</dbReference>